<dbReference type="PROSITE" id="PS51166">
    <property type="entry name" value="CBM20"/>
    <property type="match status" value="1"/>
</dbReference>
<accession>A0ABW0LVU5</accession>
<dbReference type="Pfam" id="PF00041">
    <property type="entry name" value="fn3"/>
    <property type="match status" value="4"/>
</dbReference>
<dbReference type="CDD" id="cd00063">
    <property type="entry name" value="FN3"/>
    <property type="match status" value="3"/>
</dbReference>
<dbReference type="InterPro" id="IPR005085">
    <property type="entry name" value="CBM25"/>
</dbReference>
<evidence type="ECO:0000256" key="1">
    <source>
        <dbReference type="ARBA" id="ARBA00022737"/>
    </source>
</evidence>
<dbReference type="EMBL" id="JBHSMH010000022">
    <property type="protein sequence ID" value="MFC5468967.1"/>
    <property type="molecule type" value="Genomic_DNA"/>
</dbReference>
<dbReference type="SMART" id="SM00060">
    <property type="entry name" value="FN3"/>
    <property type="match status" value="4"/>
</dbReference>
<dbReference type="InterPro" id="IPR011330">
    <property type="entry name" value="Glyco_hydro/deAcase_b/a-brl"/>
</dbReference>
<dbReference type="InterPro" id="IPR036116">
    <property type="entry name" value="FN3_sf"/>
</dbReference>
<dbReference type="RefSeq" id="WP_209748921.1">
    <property type="nucleotide sequence ID" value="NZ_JBHSMH010000022.1"/>
</dbReference>
<dbReference type="Pfam" id="PF03423">
    <property type="entry name" value="CBM_25"/>
    <property type="match status" value="3"/>
</dbReference>
<feature type="domain" description="Fibronectin type-III" evidence="3">
    <location>
        <begin position="1009"/>
        <end position="1094"/>
    </location>
</feature>
<dbReference type="SUPFAM" id="SSF49265">
    <property type="entry name" value="Fibronectin type III"/>
    <property type="match status" value="3"/>
</dbReference>
<protein>
    <submittedName>
        <fullName evidence="5">Carbohydrate binding domain-containing protein</fullName>
    </submittedName>
</protein>
<dbReference type="PANTHER" id="PTHR46708">
    <property type="entry name" value="TENASCIN"/>
    <property type="match status" value="1"/>
</dbReference>
<keyword evidence="2" id="KW-0732">Signal</keyword>
<dbReference type="InterPro" id="IPR013784">
    <property type="entry name" value="Carb-bd-like_fold"/>
</dbReference>
<evidence type="ECO:0000313" key="6">
    <source>
        <dbReference type="Proteomes" id="UP001596105"/>
    </source>
</evidence>
<reference evidence="6" key="1">
    <citation type="journal article" date="2019" name="Int. J. Syst. Evol. Microbiol.">
        <title>The Global Catalogue of Microorganisms (GCM) 10K type strain sequencing project: providing services to taxonomists for standard genome sequencing and annotation.</title>
        <authorList>
            <consortium name="The Broad Institute Genomics Platform"/>
            <consortium name="The Broad Institute Genome Sequencing Center for Infectious Disease"/>
            <person name="Wu L."/>
            <person name="Ma J."/>
        </authorList>
    </citation>
    <scope>NUCLEOTIDE SEQUENCE [LARGE SCALE GENOMIC DNA]</scope>
    <source>
        <strain evidence="6">CCUG 57113</strain>
    </source>
</reference>
<dbReference type="InterPro" id="IPR050991">
    <property type="entry name" value="ECM_Regulatory_Proteins"/>
</dbReference>
<proteinExistence type="predicted"/>
<dbReference type="SMART" id="SM01065">
    <property type="entry name" value="CBM_2"/>
    <property type="match status" value="1"/>
</dbReference>
<name>A0ABW0LVU5_9BACL</name>
<dbReference type="Gene3D" id="2.60.40.10">
    <property type="entry name" value="Immunoglobulins"/>
    <property type="match status" value="8"/>
</dbReference>
<dbReference type="InterPro" id="IPR003961">
    <property type="entry name" value="FN3_dom"/>
</dbReference>
<dbReference type="PROSITE" id="PS50853">
    <property type="entry name" value="FN3"/>
    <property type="match status" value="4"/>
</dbReference>
<feature type="domain" description="Fibronectin type-III" evidence="3">
    <location>
        <begin position="815"/>
        <end position="903"/>
    </location>
</feature>
<dbReference type="SMART" id="SM01066">
    <property type="entry name" value="CBM_25"/>
    <property type="match status" value="3"/>
</dbReference>
<feature type="domain" description="Fibronectin type-III" evidence="3">
    <location>
        <begin position="1294"/>
        <end position="1379"/>
    </location>
</feature>
<comment type="caution">
    <text evidence="5">The sequence shown here is derived from an EMBL/GenBank/DDBJ whole genome shotgun (WGS) entry which is preliminary data.</text>
</comment>
<feature type="chain" id="PRO_5046674644" evidence="2">
    <location>
        <begin position="31"/>
        <end position="1583"/>
    </location>
</feature>
<evidence type="ECO:0000259" key="4">
    <source>
        <dbReference type="PROSITE" id="PS51166"/>
    </source>
</evidence>
<dbReference type="PANTHER" id="PTHR46708:SF2">
    <property type="entry name" value="FIBRONECTIN TYPE-III DOMAIN-CONTAINING PROTEIN"/>
    <property type="match status" value="1"/>
</dbReference>
<gene>
    <name evidence="5" type="ORF">ACFPPD_09550</name>
</gene>
<feature type="domain" description="CBM20" evidence="4">
    <location>
        <begin position="1476"/>
        <end position="1582"/>
    </location>
</feature>
<dbReference type="InterPro" id="IPR002044">
    <property type="entry name" value="CBM20"/>
</dbReference>
<evidence type="ECO:0000256" key="2">
    <source>
        <dbReference type="SAM" id="SignalP"/>
    </source>
</evidence>
<evidence type="ECO:0000313" key="5">
    <source>
        <dbReference type="EMBL" id="MFC5468967.1"/>
    </source>
</evidence>
<dbReference type="SUPFAM" id="SSF49452">
    <property type="entry name" value="Starch-binding domain-like"/>
    <property type="match status" value="1"/>
</dbReference>
<sequence>MNRTKATLFRLLISTLAIFCVIPSASTAFAEIAASHVYHNHMPNFWPYYDTSNYQSTPIGGEIRYMYDGQVINLKQNPPSGYTYFLPSGAPMPHDDLVSYYSHHAKTGAYLNWPWNVAGTLDANHPNAQMHVTMSGALLNNVNSLMYTNNVNGYNNTNWGAPWRNAYTSLLTQNNKRTMDLIHFTGHHSMGPLVGNDYMLKDLIYQSATLAQPFFLGNSFKSSKGFFPTELGFSERIIPVLAKLGIQWSVIGNNHFSRTLKDYPYLNDPGVDTKISPPNRADLQNTSNIGSWVSQQMFNEAHVVQNKYPFASTPHWVRYVDPATGQESKVVGVPVAQAESWEESYQGQVTATALKPFEGLSPQKQFFVVAHDGDNSSGRAGSEETWRNAGNVTYTDTGVKGMGIDEYLIANTPQASDVVHVQDGSWVDTRDSSSDPTWYHWKLPFGVWDTERAAFNNANPDTLTPKQNLSGQTEKFTVSFEYGHHFLERNFALLQAALNYAKTAEQIWLDDHPNNWQPTTALDNEITYPGNQLNPWMISFPVKGDPNNDYSGGANPAELGWYFLLPALDSGFGYYDENTDDNVKPTLSFNNSLFFTKPLVSASPSKDRTGPSVWWPQRYPYNPGSVNNSKAEGWTTHHFDNTFAIYTYAFDTSSISDIKVKVRTHTTQNIDASDNTYKVYNPASLQAQGISNIDPSKVSAWTDYPMTKRDMRADMNGVDWQSASKATMQKVPAQEIGDLYFSYLKDFRNQYVDYYIEATDSQGNVTKSDIQTVFVGAGKYRFDSPTGKYIEDINGTVNGTYPFVTDTPFIPDTTPPSAPTDIASPSQSKSSIALTWTASTDNVNVKGYDIYRDGAKVGSSVTNSFTDSGLTALTGYTYTIKAFDAKGNFSAFSIPFAVSTSNQGNTVTIYYKKGYATPYIHWRPEAGVWTTAPGTPIPASEIAGFNKITLDINLANRAEVTFNNGSGSWDNNNGQNYFFNAGTSTYTPGSGGPGTIASGIPVDNVAPTVPANLNATGITSHSLTLNWSASTDAFGVTAYDVYRGSALVGTTSNTSFVDEGLAPLSAYTYTVKAKDAAGNVSAASAALSVTTKSDDATAPSAPGNLTVTGTTSSSISLSWSAATDNVGVAEYAIYRGGAKVATVAAGTTSYTDAGLTASTTYAYTVTASDAAHNESAQSNAATGTTNTAPGNLVTIYYKRGFATPYIHYRPQGGSWTAVPGVPMPESEVAGYNKYTINIGSATQLEACFNNGSGTWDSKNGANYFFGVGTWTYTPTGQITSGAPSGTTDTTPPSVPANLTAPSKTATSVTLQWSASTDDIGVTAYEIYRGATLAGTTSQTTFTDTGLAAATAYSYTVKAKDAAGNASAASSPLAVTTESTTNNFVTIYYKRGFATPFIHWRPEAGTWTTAPGTAMAASEVAGYNKITLNVGSATRAEVTFNNGSGQWDSNSGQNYFFGLGTWTYTPSTTGGAGTMKSGAPGVNMVTFTVTAPSNTPFGDSLYMAGTFNGWSPADPNYRMTKNANGTYSVTLQLPEQTRIEFKITRGNWTTVEVNLNGQDIQNRTYTTVGGTEAVNLTIQKWKDI</sequence>
<keyword evidence="6" id="KW-1185">Reference proteome</keyword>
<feature type="signal peptide" evidence="2">
    <location>
        <begin position="1"/>
        <end position="30"/>
    </location>
</feature>
<dbReference type="Proteomes" id="UP001596105">
    <property type="component" value="Unassembled WGS sequence"/>
</dbReference>
<dbReference type="SUPFAM" id="SSF88713">
    <property type="entry name" value="Glycoside hydrolase/deacetylase"/>
    <property type="match status" value="1"/>
</dbReference>
<organism evidence="5 6">
    <name type="scientific">Cohnella suwonensis</name>
    <dbReference type="NCBI Taxonomy" id="696072"/>
    <lineage>
        <taxon>Bacteria</taxon>
        <taxon>Bacillati</taxon>
        <taxon>Bacillota</taxon>
        <taxon>Bacilli</taxon>
        <taxon>Bacillales</taxon>
        <taxon>Paenibacillaceae</taxon>
        <taxon>Cohnella</taxon>
    </lineage>
</organism>
<feature type="domain" description="Fibronectin type-III" evidence="3">
    <location>
        <begin position="1101"/>
        <end position="1190"/>
    </location>
</feature>
<evidence type="ECO:0000259" key="3">
    <source>
        <dbReference type="PROSITE" id="PS50853"/>
    </source>
</evidence>
<keyword evidence="1" id="KW-0677">Repeat</keyword>
<dbReference type="InterPro" id="IPR013783">
    <property type="entry name" value="Ig-like_fold"/>
</dbReference>